<reference evidence="3" key="1">
    <citation type="submission" date="2017-01" db="EMBL/GenBank/DDBJ databases">
        <authorList>
            <person name="Varghese N."/>
            <person name="Submissions S."/>
        </authorList>
    </citation>
    <scope>NUCLEOTIDE SEQUENCE [LARGE SCALE GENOMIC DNA]</scope>
    <source>
        <strain evidence="3">ATCC 12950</strain>
    </source>
</reference>
<protein>
    <submittedName>
        <fullName evidence="2">Uncharacterized protein</fullName>
    </submittedName>
</protein>
<evidence type="ECO:0000313" key="3">
    <source>
        <dbReference type="Proteomes" id="UP000186096"/>
    </source>
</evidence>
<sequence length="139" mass="15538">MHLHCYVWSGIGEELRSEAERRPPLPPADPGQFTSSPLPPMRTCDWLLKPARRIDASPATPDDALAWLTERYRSMKSSFLRPPDEARIGLDVRLHNAREALANGVDVQWGIWLTGGRFLTCGVVCCSPNRHAAYRCPAS</sequence>
<dbReference type="Proteomes" id="UP000186096">
    <property type="component" value="Unassembled WGS sequence"/>
</dbReference>
<evidence type="ECO:0000313" key="2">
    <source>
        <dbReference type="EMBL" id="SIQ54460.1"/>
    </source>
</evidence>
<gene>
    <name evidence="2" type="ORF">SAMN05421833_102412</name>
</gene>
<dbReference type="RefSeq" id="WP_076432973.1">
    <property type="nucleotide sequence ID" value="NZ_FTNI01000002.1"/>
</dbReference>
<evidence type="ECO:0000256" key="1">
    <source>
        <dbReference type="SAM" id="MobiDB-lite"/>
    </source>
</evidence>
<dbReference type="EMBL" id="FTNI01000002">
    <property type="protein sequence ID" value="SIQ54460.1"/>
    <property type="molecule type" value="Genomic_DNA"/>
</dbReference>
<feature type="region of interest" description="Disordered" evidence="1">
    <location>
        <begin position="18"/>
        <end position="39"/>
    </location>
</feature>
<dbReference type="AlphaFoldDB" id="A0A1N6TM38"/>
<name>A0A1N6TM38_9ACTN</name>
<proteinExistence type="predicted"/>
<accession>A0A1N6TM38</accession>
<keyword evidence="3" id="KW-1185">Reference proteome</keyword>
<organism evidence="2 3">
    <name type="scientific">Microbispora rosea</name>
    <dbReference type="NCBI Taxonomy" id="58117"/>
    <lineage>
        <taxon>Bacteria</taxon>
        <taxon>Bacillati</taxon>
        <taxon>Actinomycetota</taxon>
        <taxon>Actinomycetes</taxon>
        <taxon>Streptosporangiales</taxon>
        <taxon>Streptosporangiaceae</taxon>
        <taxon>Microbispora</taxon>
    </lineage>
</organism>
<dbReference type="OrthoDB" id="4320824at2"/>